<evidence type="ECO:0000313" key="1">
    <source>
        <dbReference type="EMBL" id="EGI69178.1"/>
    </source>
</evidence>
<keyword evidence="2" id="KW-1185">Reference proteome</keyword>
<evidence type="ECO:0000313" key="2">
    <source>
        <dbReference type="Proteomes" id="UP000007755"/>
    </source>
</evidence>
<protein>
    <submittedName>
        <fullName evidence="1">Uncharacterized protein</fullName>
    </submittedName>
</protein>
<dbReference type="InParanoid" id="F4W9E0"/>
<proteinExistence type="predicted"/>
<sequence length="114" mass="13169">MRVGSGVGGQECSAEAEDTQPLCKRYRTRRKPIGNYRERSMEAEYAIPRVALRIDLGADGKERNRNWYSDKAAEQEEEPRITRAAFILYCCSRSYCYGVARRFPLRFLIYDTSG</sequence>
<gene>
    <name evidence="1" type="ORF">G5I_02091</name>
</gene>
<dbReference type="EMBL" id="GL888010">
    <property type="protein sequence ID" value="EGI69178.1"/>
    <property type="molecule type" value="Genomic_DNA"/>
</dbReference>
<accession>F4W9E0</accession>
<reference evidence="1" key="1">
    <citation type="submission" date="2011-02" db="EMBL/GenBank/DDBJ databases">
        <title>The genome of the leaf-cutting ant Acromyrmex echinatior suggests key adaptations to social evolution and fungus farming.</title>
        <authorList>
            <person name="Nygaard S."/>
            <person name="Zhang G."/>
        </authorList>
    </citation>
    <scope>NUCLEOTIDE SEQUENCE</scope>
</reference>
<dbReference type="Proteomes" id="UP000007755">
    <property type="component" value="Unassembled WGS sequence"/>
</dbReference>
<name>F4W9E0_ACREC</name>
<dbReference type="AlphaFoldDB" id="F4W9E0"/>
<organism evidence="2">
    <name type="scientific">Acromyrmex echinatior</name>
    <name type="common">Panamanian leafcutter ant</name>
    <name type="synonym">Acromyrmex octospinosus echinatior</name>
    <dbReference type="NCBI Taxonomy" id="103372"/>
    <lineage>
        <taxon>Eukaryota</taxon>
        <taxon>Metazoa</taxon>
        <taxon>Ecdysozoa</taxon>
        <taxon>Arthropoda</taxon>
        <taxon>Hexapoda</taxon>
        <taxon>Insecta</taxon>
        <taxon>Pterygota</taxon>
        <taxon>Neoptera</taxon>
        <taxon>Endopterygota</taxon>
        <taxon>Hymenoptera</taxon>
        <taxon>Apocrita</taxon>
        <taxon>Aculeata</taxon>
        <taxon>Formicoidea</taxon>
        <taxon>Formicidae</taxon>
        <taxon>Myrmicinae</taxon>
        <taxon>Acromyrmex</taxon>
    </lineage>
</organism>